<gene>
    <name evidence="2" type="ORF">PIB30_022415</name>
</gene>
<accession>A0ABU6Q9U2</accession>
<evidence type="ECO:0000313" key="3">
    <source>
        <dbReference type="Proteomes" id="UP001341840"/>
    </source>
</evidence>
<name>A0ABU6Q9U2_9FABA</name>
<keyword evidence="3" id="KW-1185">Reference proteome</keyword>
<comment type="caution">
    <text evidence="2">The sequence shown here is derived from an EMBL/GenBank/DDBJ whole genome shotgun (WGS) entry which is preliminary data.</text>
</comment>
<reference evidence="2 3" key="1">
    <citation type="journal article" date="2023" name="Plants (Basel)">
        <title>Bridging the Gap: Combining Genomics and Transcriptomics Approaches to Understand Stylosanthes scabra, an Orphan Legume from the Brazilian Caatinga.</title>
        <authorList>
            <person name="Ferreira-Neto J.R.C."/>
            <person name="da Silva M.D."/>
            <person name="Binneck E."/>
            <person name="de Melo N.F."/>
            <person name="da Silva R.H."/>
            <person name="de Melo A.L.T.M."/>
            <person name="Pandolfi V."/>
            <person name="Bustamante F.O."/>
            <person name="Brasileiro-Vidal A.C."/>
            <person name="Benko-Iseppon A.M."/>
        </authorList>
    </citation>
    <scope>NUCLEOTIDE SEQUENCE [LARGE SCALE GENOMIC DNA]</scope>
    <source>
        <tissue evidence="2">Leaves</tissue>
    </source>
</reference>
<protein>
    <submittedName>
        <fullName evidence="2">Uncharacterized protein</fullName>
    </submittedName>
</protein>
<dbReference type="Proteomes" id="UP001341840">
    <property type="component" value="Unassembled WGS sequence"/>
</dbReference>
<feature type="region of interest" description="Disordered" evidence="1">
    <location>
        <begin position="1"/>
        <end position="22"/>
    </location>
</feature>
<proteinExistence type="predicted"/>
<sequence length="88" mass="9720">MLPTKVGSVGKGSAHNSQGREFEPRCRCEDFIGRRSVSTSVSVYRAVGPALALVKVLRQRISMARDRYHLFRTLGSTSSLDERVNVPA</sequence>
<organism evidence="2 3">
    <name type="scientific">Stylosanthes scabra</name>
    <dbReference type="NCBI Taxonomy" id="79078"/>
    <lineage>
        <taxon>Eukaryota</taxon>
        <taxon>Viridiplantae</taxon>
        <taxon>Streptophyta</taxon>
        <taxon>Embryophyta</taxon>
        <taxon>Tracheophyta</taxon>
        <taxon>Spermatophyta</taxon>
        <taxon>Magnoliopsida</taxon>
        <taxon>eudicotyledons</taxon>
        <taxon>Gunneridae</taxon>
        <taxon>Pentapetalae</taxon>
        <taxon>rosids</taxon>
        <taxon>fabids</taxon>
        <taxon>Fabales</taxon>
        <taxon>Fabaceae</taxon>
        <taxon>Papilionoideae</taxon>
        <taxon>50 kb inversion clade</taxon>
        <taxon>dalbergioids sensu lato</taxon>
        <taxon>Dalbergieae</taxon>
        <taxon>Pterocarpus clade</taxon>
        <taxon>Stylosanthes</taxon>
    </lineage>
</organism>
<dbReference type="EMBL" id="JASCZI010000076">
    <property type="protein sequence ID" value="MED6108283.1"/>
    <property type="molecule type" value="Genomic_DNA"/>
</dbReference>
<evidence type="ECO:0000256" key="1">
    <source>
        <dbReference type="SAM" id="MobiDB-lite"/>
    </source>
</evidence>
<evidence type="ECO:0000313" key="2">
    <source>
        <dbReference type="EMBL" id="MED6108283.1"/>
    </source>
</evidence>